<feature type="signal peptide" evidence="1">
    <location>
        <begin position="1"/>
        <end position="19"/>
    </location>
</feature>
<name>A0AAN8MV97_9PEZI</name>
<protein>
    <submittedName>
        <fullName evidence="2">Uncharacterized protein</fullName>
    </submittedName>
</protein>
<keyword evidence="1" id="KW-0732">Signal</keyword>
<evidence type="ECO:0000256" key="1">
    <source>
        <dbReference type="SAM" id="SignalP"/>
    </source>
</evidence>
<evidence type="ECO:0000313" key="2">
    <source>
        <dbReference type="EMBL" id="KAK6339648.1"/>
    </source>
</evidence>
<evidence type="ECO:0000313" key="3">
    <source>
        <dbReference type="Proteomes" id="UP001313282"/>
    </source>
</evidence>
<comment type="caution">
    <text evidence="2">The sequence shown here is derived from an EMBL/GenBank/DDBJ whole genome shotgun (WGS) entry which is preliminary data.</text>
</comment>
<organism evidence="2 3">
    <name type="scientific">Orbilia javanica</name>
    <dbReference type="NCBI Taxonomy" id="47235"/>
    <lineage>
        <taxon>Eukaryota</taxon>
        <taxon>Fungi</taxon>
        <taxon>Dikarya</taxon>
        <taxon>Ascomycota</taxon>
        <taxon>Pezizomycotina</taxon>
        <taxon>Orbiliomycetes</taxon>
        <taxon>Orbiliales</taxon>
        <taxon>Orbiliaceae</taxon>
        <taxon>Orbilia</taxon>
    </lineage>
</organism>
<gene>
    <name evidence="2" type="ORF">TWF718_009043</name>
</gene>
<proteinExistence type="predicted"/>
<keyword evidence="3" id="KW-1185">Reference proteome</keyword>
<dbReference type="Proteomes" id="UP001313282">
    <property type="component" value="Unassembled WGS sequence"/>
</dbReference>
<sequence length="324" mass="35031">MKLTASIFLIASIALPVHSATSTKCIEDNCLRAIRATNFPTRPGTADCYSYFATTVIPPISTSYYDSEYTVYDHTEVITETVTTTLTTATTTVLPEPSTQTFEKRNEPITNTNTAIPAYASPCSGSIRYSSACSCIGATHTVTTIESPIRVVENTIYITVPTLTTTTTITETSTIQTIATGFAIRISGSSRNGQYIRIPETQYIGVGLSFASASNPIITPTLFTLTPSGALSNGTYSIYMLTPGGLPSAAGDLYAIQPPSSNLLLNCRIEQTNGEIKCENGDFGRFVLCSDSIMYGKVTRPLAEYPCLPRFLAEIRLFAVWLPY</sequence>
<dbReference type="EMBL" id="JAVHNR010000006">
    <property type="protein sequence ID" value="KAK6339648.1"/>
    <property type="molecule type" value="Genomic_DNA"/>
</dbReference>
<accession>A0AAN8MV97</accession>
<feature type="chain" id="PRO_5042836131" evidence="1">
    <location>
        <begin position="20"/>
        <end position="324"/>
    </location>
</feature>
<dbReference type="AlphaFoldDB" id="A0AAN8MV97"/>
<reference evidence="2 3" key="1">
    <citation type="submission" date="2019-10" db="EMBL/GenBank/DDBJ databases">
        <authorList>
            <person name="Palmer J.M."/>
        </authorList>
    </citation>
    <scope>NUCLEOTIDE SEQUENCE [LARGE SCALE GENOMIC DNA]</scope>
    <source>
        <strain evidence="2 3">TWF718</strain>
    </source>
</reference>